<reference evidence="2 3" key="1">
    <citation type="submission" date="2024-07" db="EMBL/GenBank/DDBJ databases">
        <authorList>
            <person name="Thanompreechachai J."/>
            <person name="Duangmal K."/>
        </authorList>
    </citation>
    <scope>NUCLEOTIDE SEQUENCE [LARGE SCALE GENOMIC DNA]</scope>
    <source>
        <strain evidence="2 3">TBRC 1896</strain>
    </source>
</reference>
<evidence type="ECO:0000313" key="2">
    <source>
        <dbReference type="EMBL" id="MEZ0492708.1"/>
    </source>
</evidence>
<keyword evidence="3" id="KW-1185">Reference proteome</keyword>
<dbReference type="InterPro" id="IPR002731">
    <property type="entry name" value="ATPase_BadF"/>
</dbReference>
<accession>A0ABV4I202</accession>
<name>A0ABV4I202_9ACTN</name>
<gene>
    <name evidence="2" type="ORF">AB2L28_10725</name>
</gene>
<keyword evidence="2" id="KW-0418">Kinase</keyword>
<dbReference type="InterPro" id="IPR043129">
    <property type="entry name" value="ATPase_NBD"/>
</dbReference>
<keyword evidence="2" id="KW-0808">Transferase</keyword>
<dbReference type="Gene3D" id="3.30.420.40">
    <property type="match status" value="2"/>
</dbReference>
<sequence length="327" mass="32169">MTPAASGVVLALDAGGSTTRALVLDPAGRPLARAAAGPGNPSAVGVQTALGSLRAAVSQALAGAGRGGREVRSTVLATAGSDRLVSPETLVEHLGLDPGVPFRRVSDLLAMFHSAAEEDTGAALVAGTGSVAARVRDGALERVVGGNGWLLGDAGAGFWIGREVARAVTSDLDGTGPATALTPALLAEFGLVDDRRPREGRAFVLGEIVDLVHAAAPVRLARLAPACFAVADAGDAVATGIVAAAQEELATLVRAVAGPGPLVVGGGVWRRGAAGALAPGLREALAGRDVLPAADGLLGAASLALRALGLPTTPLRALRGAGADPPS</sequence>
<dbReference type="PANTHER" id="PTHR43190">
    <property type="entry name" value="N-ACETYL-D-GLUCOSAMINE KINASE"/>
    <property type="match status" value="1"/>
</dbReference>
<feature type="domain" description="ATPase BadF/BadG/BcrA/BcrD type" evidence="1">
    <location>
        <begin position="12"/>
        <end position="304"/>
    </location>
</feature>
<protein>
    <submittedName>
        <fullName evidence="2">N-acetylglucosamine kinase</fullName>
    </submittedName>
</protein>
<evidence type="ECO:0000259" key="1">
    <source>
        <dbReference type="Pfam" id="PF01869"/>
    </source>
</evidence>
<dbReference type="PANTHER" id="PTHR43190:SF3">
    <property type="entry name" value="N-ACETYL-D-GLUCOSAMINE KINASE"/>
    <property type="match status" value="1"/>
</dbReference>
<dbReference type="Pfam" id="PF01869">
    <property type="entry name" value="BcrAD_BadFG"/>
    <property type="match status" value="1"/>
</dbReference>
<proteinExistence type="predicted"/>
<dbReference type="EMBL" id="JBGGTQ010000004">
    <property type="protein sequence ID" value="MEZ0492708.1"/>
    <property type="molecule type" value="Genomic_DNA"/>
</dbReference>
<comment type="caution">
    <text evidence="2">The sequence shown here is derived from an EMBL/GenBank/DDBJ whole genome shotgun (WGS) entry which is preliminary data.</text>
</comment>
<evidence type="ECO:0000313" key="3">
    <source>
        <dbReference type="Proteomes" id="UP001566476"/>
    </source>
</evidence>
<organism evidence="2 3">
    <name type="scientific">Kineococcus mangrovi</name>
    <dbReference type="NCBI Taxonomy" id="1660183"/>
    <lineage>
        <taxon>Bacteria</taxon>
        <taxon>Bacillati</taxon>
        <taxon>Actinomycetota</taxon>
        <taxon>Actinomycetes</taxon>
        <taxon>Kineosporiales</taxon>
        <taxon>Kineosporiaceae</taxon>
        <taxon>Kineococcus</taxon>
    </lineage>
</organism>
<dbReference type="GO" id="GO:0016301">
    <property type="term" value="F:kinase activity"/>
    <property type="evidence" value="ECO:0007669"/>
    <property type="project" value="UniProtKB-KW"/>
</dbReference>
<dbReference type="InterPro" id="IPR052519">
    <property type="entry name" value="Euk-type_GlcNAc_Kinase"/>
</dbReference>
<dbReference type="RefSeq" id="WP_370718722.1">
    <property type="nucleotide sequence ID" value="NZ_JBGGTQ010000004.1"/>
</dbReference>
<dbReference type="SUPFAM" id="SSF53067">
    <property type="entry name" value="Actin-like ATPase domain"/>
    <property type="match status" value="2"/>
</dbReference>
<dbReference type="Proteomes" id="UP001566476">
    <property type="component" value="Unassembled WGS sequence"/>
</dbReference>